<feature type="compositionally biased region" description="Polar residues" evidence="2">
    <location>
        <begin position="1112"/>
        <end position="1124"/>
    </location>
</feature>
<dbReference type="EMBL" id="CP092625">
    <property type="protein sequence ID" value="UMM39528.1"/>
    <property type="molecule type" value="Genomic_DNA"/>
</dbReference>
<feature type="region of interest" description="Disordered" evidence="2">
    <location>
        <begin position="1095"/>
        <end position="1124"/>
    </location>
</feature>
<feature type="compositionally biased region" description="Basic and acidic residues" evidence="2">
    <location>
        <begin position="795"/>
        <end position="805"/>
    </location>
</feature>
<gene>
    <name evidence="4" type="ORF">L5515_016548</name>
</gene>
<feature type="region of interest" description="Disordered" evidence="2">
    <location>
        <begin position="378"/>
        <end position="495"/>
    </location>
</feature>
<evidence type="ECO:0000256" key="1">
    <source>
        <dbReference type="ARBA" id="ARBA00022553"/>
    </source>
</evidence>
<feature type="region of interest" description="Disordered" evidence="2">
    <location>
        <begin position="226"/>
        <end position="250"/>
    </location>
</feature>
<feature type="region of interest" description="Disordered" evidence="2">
    <location>
        <begin position="598"/>
        <end position="672"/>
    </location>
</feature>
<feature type="region of interest" description="Disordered" evidence="2">
    <location>
        <begin position="704"/>
        <end position="847"/>
    </location>
</feature>
<feature type="compositionally biased region" description="Low complexity" evidence="2">
    <location>
        <begin position="463"/>
        <end position="472"/>
    </location>
</feature>
<feature type="compositionally biased region" description="Basic and acidic residues" evidence="2">
    <location>
        <begin position="819"/>
        <end position="843"/>
    </location>
</feature>
<feature type="compositionally biased region" description="Basic and acidic residues" evidence="2">
    <location>
        <begin position="704"/>
        <end position="726"/>
    </location>
</feature>
<sequence length="1231" mass="134684">MTTDKKPIVCHPEDYRNSYSWRFLLDLRLCFIILLYRMSSQNRGAQGTIKQKGVSANNLFSGRSAPGARDPSRNGMQSVGKNAANVVRRMPPPASLPSLRAENNGQDPTTPVVPQGGTGWTKSDNPNEPPLTPTSAAAAAAAAAGGAVPPAPPQPTQPANDLRPSWLVAANAEQQANNNQAREFPSLAPPPNDADKINKWESSATSLSKKIQDMSAEDDFEGGVPTRFLGSSPPTSDHVYNGKSTTPKYNNSRIMASQDVRFRHPELVHIKQYFEPKPELCEDEGFDSQDRDRNYSPEGGDWSSNGSPSHLDSYGPDKDSEGEFRSFVRDDLRQYRTSEMRILKRATEQLLLQDISDDEDEVQMTRLDKPLVCIIKRGGESKPTETPNSEKFDKDNSAPGPAPAAPKSAVKTEEKKEKKANKESKGSKKDVKETKEAKNFKEALELNLPKSKETKKEAKAPKKAPAVVVKAPVPIPTPAADPVADEAPAVEEETSVEQIILAPIPSENVWAKRKEERESLEREKQQKSLMPRVMQQAIEQHFPKVHDSATIKVNKESTRKSSDTEFTRAAIRARKQATSNDVRRLIDTDSGVRIMLAARNGNQENNGAEDRPHQHGKGGNQHYKNQNGALRTSHANGKLSERERKDSHRSNVSSQHSEDNRRMANGHAKKCEDVTNVNVANWADEMENDGFQEVGKKKKVKLLEKQAAKSRAKDQGGKGKAKDPKQGSRLFVPKALRKEADHLPANGLLSPQSLEVKEKLAAAKVTEKCDTATAAKKAADAAKKSDELWDSAADAPKKPAPKESAKAASKNAPNTSPKDSLKEKETSKPSGPKKLESTSHVEFPKPIGGTDVDIAGYDFSFDPDFNTNSIPSDPVETQKVLSEATGDKQIKTVPTDVKKQLSHPGAPKGHPENEMFQNRPNNNNNNNNVSMAPFSNHYSSFQPLFNNGDATHLNPNAPSPPISYLNMMNFNNMKQRPAFLENGLLGRIPNPPAAAAAAAAAHQRLWNGGHFDLNSLAGSPQANYSSNGSYGFFNNCPAPNEKSCMPPRPLFGGLQNGMPNGMGNDQMPFFDRAPLPPANLAVGSQRQGHMFNGNMARQQQQQQQSSVQSHSMNGMKNSNGQFAPQNFAPQQMMRLPPSNGGSHQDGGPFVFRGPVTRPPGLPAPPSGPSLDMMWPNTNNYQFGNAGHSNGNWNGGQAAGPHRQNGYNQRQLRDNQQMNNRMRPTPVQGNRQ</sequence>
<dbReference type="PANTHER" id="PTHR14038:SF0">
    <property type="entry name" value="LP18708P"/>
    <property type="match status" value="1"/>
</dbReference>
<dbReference type="AlphaFoldDB" id="A0AAE9F708"/>
<keyword evidence="5" id="KW-1185">Reference proteome</keyword>
<feature type="compositionally biased region" description="Basic and acidic residues" evidence="2">
    <location>
        <begin position="378"/>
        <end position="396"/>
    </location>
</feature>
<feature type="compositionally biased region" description="Basic and acidic residues" evidence="2">
    <location>
        <begin position="755"/>
        <end position="770"/>
    </location>
</feature>
<dbReference type="Proteomes" id="UP000829354">
    <property type="component" value="Chromosome X"/>
</dbReference>
<organism evidence="4 5">
    <name type="scientific">Caenorhabditis briggsae</name>
    <dbReference type="NCBI Taxonomy" id="6238"/>
    <lineage>
        <taxon>Eukaryota</taxon>
        <taxon>Metazoa</taxon>
        <taxon>Ecdysozoa</taxon>
        <taxon>Nematoda</taxon>
        <taxon>Chromadorea</taxon>
        <taxon>Rhabditida</taxon>
        <taxon>Rhabditina</taxon>
        <taxon>Rhabditomorpha</taxon>
        <taxon>Rhabditoidea</taxon>
        <taxon>Rhabditidae</taxon>
        <taxon>Peloderinae</taxon>
        <taxon>Caenorhabditis</taxon>
    </lineage>
</organism>
<evidence type="ECO:0000313" key="4">
    <source>
        <dbReference type="EMBL" id="UMM39528.1"/>
    </source>
</evidence>
<feature type="compositionally biased region" description="Basic and acidic residues" evidence="2">
    <location>
        <begin position="639"/>
        <end position="649"/>
    </location>
</feature>
<feature type="compositionally biased region" description="Polar residues" evidence="2">
    <location>
        <begin position="622"/>
        <end position="635"/>
    </location>
</feature>
<evidence type="ECO:0000313" key="5">
    <source>
        <dbReference type="Proteomes" id="UP000829354"/>
    </source>
</evidence>
<name>A0AAE9F708_CAEBR</name>
<accession>A0AAE9F708</accession>
<dbReference type="InterPro" id="IPR009738">
    <property type="entry name" value="BAT2_N"/>
</dbReference>
<feature type="region of interest" description="Disordered" evidence="2">
    <location>
        <begin position="57"/>
        <end position="161"/>
    </location>
</feature>
<dbReference type="PANTHER" id="PTHR14038">
    <property type="entry name" value="BAT2 HLA-B-ASSOCIATED TRANSCRIPT 2"/>
    <property type="match status" value="1"/>
</dbReference>
<feature type="compositionally biased region" description="Basic and acidic residues" evidence="2">
    <location>
        <begin position="410"/>
        <end position="460"/>
    </location>
</feature>
<dbReference type="Pfam" id="PF07001">
    <property type="entry name" value="BAT2_N"/>
    <property type="match status" value="1"/>
</dbReference>
<feature type="region of interest" description="Disordered" evidence="2">
    <location>
        <begin position="896"/>
        <end position="931"/>
    </location>
</feature>
<feature type="region of interest" description="Disordered" evidence="2">
    <location>
        <begin position="175"/>
        <end position="198"/>
    </location>
</feature>
<reference evidence="4 5" key="1">
    <citation type="submission" date="2022-04" db="EMBL/GenBank/DDBJ databases">
        <title>Chromosome-level reference genomes for two strains of Caenorhabditis briggsae: an improved platform for comparative genomics.</title>
        <authorList>
            <person name="Stevens L."/>
            <person name="Andersen E."/>
        </authorList>
    </citation>
    <scope>NUCLEOTIDE SEQUENCE [LARGE SCALE GENOMIC DNA]</scope>
    <source>
        <strain evidence="4">VX34</strain>
        <tissue evidence="4">Whole-organism</tissue>
    </source>
</reference>
<evidence type="ECO:0000256" key="2">
    <source>
        <dbReference type="SAM" id="MobiDB-lite"/>
    </source>
</evidence>
<dbReference type="InterPro" id="IPR033184">
    <property type="entry name" value="PRRC2"/>
</dbReference>
<feature type="region of interest" description="Disordered" evidence="2">
    <location>
        <begin position="1185"/>
        <end position="1231"/>
    </location>
</feature>
<feature type="compositionally biased region" description="Polar residues" evidence="2">
    <location>
        <begin position="1204"/>
        <end position="1231"/>
    </location>
</feature>
<feature type="compositionally biased region" description="Basic and acidic residues" evidence="2">
    <location>
        <begin position="777"/>
        <end position="787"/>
    </location>
</feature>
<proteinExistence type="predicted"/>
<feature type="compositionally biased region" description="Low complexity" evidence="2">
    <location>
        <begin position="133"/>
        <end position="148"/>
    </location>
</feature>
<feature type="compositionally biased region" description="Low complexity" evidence="2">
    <location>
        <begin position="1098"/>
        <end position="1111"/>
    </location>
</feature>
<evidence type="ECO:0000259" key="3">
    <source>
        <dbReference type="Pfam" id="PF07001"/>
    </source>
</evidence>
<protein>
    <recommendedName>
        <fullName evidence="3">BAT2 N-terminal domain-containing protein</fullName>
    </recommendedName>
</protein>
<feature type="domain" description="BAT2 N-terminal" evidence="3">
    <location>
        <begin position="50"/>
        <end position="161"/>
    </location>
</feature>
<keyword evidence="1" id="KW-0597">Phosphoprotein</keyword>
<feature type="region of interest" description="Disordered" evidence="2">
    <location>
        <begin position="279"/>
        <end position="322"/>
    </location>
</feature>